<dbReference type="PANTHER" id="PTHR42648:SF11">
    <property type="entry name" value="TRANSPOSON TY4-P GAG-POL POLYPROTEIN"/>
    <property type="match status" value="1"/>
</dbReference>
<organism evidence="16">
    <name type="scientific">Tanacetum cinerariifolium</name>
    <name type="common">Dalmatian daisy</name>
    <name type="synonym">Chrysanthemum cinerariifolium</name>
    <dbReference type="NCBI Taxonomy" id="118510"/>
    <lineage>
        <taxon>Eukaryota</taxon>
        <taxon>Viridiplantae</taxon>
        <taxon>Streptophyta</taxon>
        <taxon>Embryophyta</taxon>
        <taxon>Tracheophyta</taxon>
        <taxon>Spermatophyta</taxon>
        <taxon>Magnoliopsida</taxon>
        <taxon>eudicotyledons</taxon>
        <taxon>Gunneridae</taxon>
        <taxon>Pentapetalae</taxon>
        <taxon>asterids</taxon>
        <taxon>campanulids</taxon>
        <taxon>Asterales</taxon>
        <taxon>Asteraceae</taxon>
        <taxon>Asteroideae</taxon>
        <taxon>Anthemideae</taxon>
        <taxon>Anthemidinae</taxon>
        <taxon>Tanacetum</taxon>
    </lineage>
</organism>
<gene>
    <name evidence="16" type="ORF">Tci_016495</name>
</gene>
<evidence type="ECO:0000256" key="1">
    <source>
        <dbReference type="ARBA" id="ARBA00002180"/>
    </source>
</evidence>
<keyword evidence="9" id="KW-0460">Magnesium</keyword>
<evidence type="ECO:0000256" key="9">
    <source>
        <dbReference type="ARBA" id="ARBA00022842"/>
    </source>
</evidence>
<keyword evidence="4" id="KW-0479">Metal-binding</keyword>
<keyword evidence="6" id="KW-0255">Endonuclease</keyword>
<comment type="caution">
    <text evidence="16">The sequence shown here is derived from an EMBL/GenBank/DDBJ whole genome shotgun (WGS) entry which is preliminary data.</text>
</comment>
<dbReference type="GO" id="GO:0003964">
    <property type="term" value="F:RNA-directed DNA polymerase activity"/>
    <property type="evidence" value="ECO:0007669"/>
    <property type="project" value="UniProtKB-KW"/>
</dbReference>
<keyword evidence="3" id="KW-0540">Nuclease</keyword>
<keyword evidence="12" id="KW-0808">Transferase</keyword>
<feature type="region of interest" description="Disordered" evidence="14">
    <location>
        <begin position="271"/>
        <end position="309"/>
    </location>
</feature>
<evidence type="ECO:0000259" key="15">
    <source>
        <dbReference type="Pfam" id="PF22936"/>
    </source>
</evidence>
<keyword evidence="2" id="KW-0645">Protease</keyword>
<dbReference type="InterPro" id="IPR054722">
    <property type="entry name" value="PolX-like_BBD"/>
</dbReference>
<dbReference type="GO" id="GO:0046872">
    <property type="term" value="F:metal ion binding"/>
    <property type="evidence" value="ECO:0007669"/>
    <property type="project" value="UniProtKB-KW"/>
</dbReference>
<keyword evidence="13" id="KW-0233">DNA recombination</keyword>
<sequence length="618" mass="69536">MLLMQAQENRVALDEEQLLFIAGGKDNVDDDVDEQSLQDLALNTMFMENLSSAYSVYDEASSSYDSDIVSEVYDHDNYQDAVCELHEVHEMHDHVQPHCVVNSNADYTSDSNTIPYDEYVNDNTESIVQNTDIVKSKHAHVLVHDSEDTLEIVETTRKQMNEKIKDPECVKKKVKITPHDYSKENYLATFTPQKQLTPEQIFRSKDLINTKAEALKEKTPALRPIKAFTVNNREVHLDYLKHLKESVATLREIVEEAQAKTNVFVIPSTRVNSGTDASGSKPSSNNKKNRILPAKSVNKKKVEEHPRTNKSSFNCTNCVDSSISSTCTVINLNSSSVFKTCNNCLTFANHDMCVVNYLHSVNASPSIKNGGTKHMTGDRSQLRNFIKKFIGTVRFENDHFGAIMGYEDYVIGDCVISRVYYVEGLGHNLFSVRQFHESDLEVAFRKHSCYVSNTDGVELIKGSRGSNLYTISIEDILKKYLERGLPRLKFEKDHLCSACQLGKSKNIPTKLKAEAVTTACYTQNRSLIHTRQNKSPYELVHDKKPDLTFLRVFDALCYPTNDSEDLVKLQSTADIGIFVGYAPNWKGLAPSFLRPGQISSGLVLNLVPTTPYVPGSIN</sequence>
<evidence type="ECO:0000313" key="16">
    <source>
        <dbReference type="EMBL" id="GEU44517.1"/>
    </source>
</evidence>
<evidence type="ECO:0000256" key="5">
    <source>
        <dbReference type="ARBA" id="ARBA00022741"/>
    </source>
</evidence>
<dbReference type="GO" id="GO:0006310">
    <property type="term" value="P:DNA recombination"/>
    <property type="evidence" value="ECO:0007669"/>
    <property type="project" value="UniProtKB-KW"/>
</dbReference>
<evidence type="ECO:0000256" key="7">
    <source>
        <dbReference type="ARBA" id="ARBA00022801"/>
    </source>
</evidence>
<keyword evidence="12" id="KW-0548">Nucleotidyltransferase</keyword>
<keyword evidence="12" id="KW-0239">DNA-directed DNA polymerase</keyword>
<comment type="function">
    <text evidence="1">The aspartyl protease (PR) mediates the proteolytic cleavages of the Gag and Gag-Pol polyproteins after assembly of the VLP.</text>
</comment>
<dbReference type="GO" id="GO:0003887">
    <property type="term" value="F:DNA-directed DNA polymerase activity"/>
    <property type="evidence" value="ECO:0007669"/>
    <property type="project" value="UniProtKB-KW"/>
</dbReference>
<dbReference type="GO" id="GO:0008233">
    <property type="term" value="F:peptidase activity"/>
    <property type="evidence" value="ECO:0007669"/>
    <property type="project" value="UniProtKB-KW"/>
</dbReference>
<evidence type="ECO:0000256" key="3">
    <source>
        <dbReference type="ARBA" id="ARBA00022722"/>
    </source>
</evidence>
<evidence type="ECO:0000256" key="4">
    <source>
        <dbReference type="ARBA" id="ARBA00022723"/>
    </source>
</evidence>
<dbReference type="GO" id="GO:0004519">
    <property type="term" value="F:endonuclease activity"/>
    <property type="evidence" value="ECO:0007669"/>
    <property type="project" value="UniProtKB-KW"/>
</dbReference>
<accession>A0A6L2K746</accession>
<keyword evidence="5" id="KW-0547">Nucleotide-binding</keyword>
<dbReference type="AlphaFoldDB" id="A0A6L2K746"/>
<dbReference type="EMBL" id="BKCJ010001857">
    <property type="protein sequence ID" value="GEU44517.1"/>
    <property type="molecule type" value="Genomic_DNA"/>
</dbReference>
<evidence type="ECO:0000256" key="11">
    <source>
        <dbReference type="ARBA" id="ARBA00022918"/>
    </source>
</evidence>
<keyword evidence="8" id="KW-0067">ATP-binding</keyword>
<protein>
    <submittedName>
        <fullName evidence="16">Integrase, catalytic region, zinc finger, CCHC-type, peptidase aspartic, catalytic</fullName>
    </submittedName>
</protein>
<dbReference type="GO" id="GO:0015074">
    <property type="term" value="P:DNA integration"/>
    <property type="evidence" value="ECO:0007669"/>
    <property type="project" value="UniProtKB-KW"/>
</dbReference>
<evidence type="ECO:0000256" key="14">
    <source>
        <dbReference type="SAM" id="MobiDB-lite"/>
    </source>
</evidence>
<evidence type="ECO:0000256" key="8">
    <source>
        <dbReference type="ARBA" id="ARBA00022840"/>
    </source>
</evidence>
<keyword evidence="10" id="KW-0229">DNA integration</keyword>
<dbReference type="PANTHER" id="PTHR42648">
    <property type="entry name" value="TRANSPOSASE, PUTATIVE-RELATED"/>
    <property type="match status" value="1"/>
</dbReference>
<reference evidence="16" key="1">
    <citation type="journal article" date="2019" name="Sci. Rep.">
        <title>Draft genome of Tanacetum cinerariifolium, the natural source of mosquito coil.</title>
        <authorList>
            <person name="Yamashiro T."/>
            <person name="Shiraishi A."/>
            <person name="Satake H."/>
            <person name="Nakayama K."/>
        </authorList>
    </citation>
    <scope>NUCLEOTIDE SEQUENCE</scope>
</reference>
<evidence type="ECO:0000256" key="10">
    <source>
        <dbReference type="ARBA" id="ARBA00022908"/>
    </source>
</evidence>
<evidence type="ECO:0000256" key="13">
    <source>
        <dbReference type="ARBA" id="ARBA00023172"/>
    </source>
</evidence>
<evidence type="ECO:0000256" key="12">
    <source>
        <dbReference type="ARBA" id="ARBA00022932"/>
    </source>
</evidence>
<keyword evidence="11" id="KW-0695">RNA-directed DNA polymerase</keyword>
<dbReference type="InterPro" id="IPR039537">
    <property type="entry name" value="Retrotran_Ty1/copia-like"/>
</dbReference>
<dbReference type="Pfam" id="PF22936">
    <property type="entry name" value="Pol_BBD"/>
    <property type="match status" value="1"/>
</dbReference>
<dbReference type="GO" id="GO:0006508">
    <property type="term" value="P:proteolysis"/>
    <property type="evidence" value="ECO:0007669"/>
    <property type="project" value="UniProtKB-KW"/>
</dbReference>
<dbReference type="GO" id="GO:0005524">
    <property type="term" value="F:ATP binding"/>
    <property type="evidence" value="ECO:0007669"/>
    <property type="project" value="UniProtKB-KW"/>
</dbReference>
<name>A0A6L2K746_TANCI</name>
<feature type="domain" description="Retrovirus-related Pol polyprotein from transposon TNT 1-94-like beta-barrel" evidence="15">
    <location>
        <begin position="369"/>
        <end position="438"/>
    </location>
</feature>
<evidence type="ECO:0000256" key="6">
    <source>
        <dbReference type="ARBA" id="ARBA00022759"/>
    </source>
</evidence>
<evidence type="ECO:0000256" key="2">
    <source>
        <dbReference type="ARBA" id="ARBA00022670"/>
    </source>
</evidence>
<keyword evidence="7" id="KW-0378">Hydrolase</keyword>
<proteinExistence type="predicted"/>